<dbReference type="PANTHER" id="PTHR37530">
    <property type="entry name" value="OUTER MEMBRANE PROTEIN SLP"/>
    <property type="match status" value="1"/>
</dbReference>
<dbReference type="Proteomes" id="UP001257914">
    <property type="component" value="Unassembled WGS sequence"/>
</dbReference>
<sequence>MNRFLVTCLALVLSGCASYPEKVAVAEGTELTDFINLDNSNVNLIGKTARWSGVIAKVSNEKVVTKLDVLYYPASKNGRPQTKDEPLGRFRVVVEGFVDPAVYSQGKAITALGQLKESETAKIGEYEYSYPTIVSKNIHLWKKVEPTAQVQFHYGWHGTYPRWHWRGGARHLYIIGEGKTKKPTGQAKPNRSKN</sequence>
<dbReference type="PROSITE" id="PS51257">
    <property type="entry name" value="PROKAR_LIPOPROTEIN"/>
    <property type="match status" value="1"/>
</dbReference>
<comment type="caution">
    <text evidence="1">The sequence shown here is derived from an EMBL/GenBank/DDBJ whole genome shotgun (WGS) entry which is preliminary data.</text>
</comment>
<dbReference type="EMBL" id="JAWCUA010000007">
    <property type="protein sequence ID" value="MDU0113007.1"/>
    <property type="molecule type" value="Genomic_DNA"/>
</dbReference>
<dbReference type="InterPro" id="IPR004658">
    <property type="entry name" value="OMP_Slp"/>
</dbReference>
<dbReference type="RefSeq" id="WP_315946636.1">
    <property type="nucleotide sequence ID" value="NZ_JAWCUA010000007.1"/>
</dbReference>
<organism evidence="1 2">
    <name type="scientific">Psychrosphaera aquimarina</name>
    <dbReference type="NCBI Taxonomy" id="2044854"/>
    <lineage>
        <taxon>Bacteria</taxon>
        <taxon>Pseudomonadati</taxon>
        <taxon>Pseudomonadota</taxon>
        <taxon>Gammaproteobacteria</taxon>
        <taxon>Alteromonadales</taxon>
        <taxon>Pseudoalteromonadaceae</taxon>
        <taxon>Psychrosphaera</taxon>
    </lineage>
</organism>
<dbReference type="Pfam" id="PF03843">
    <property type="entry name" value="Slp"/>
    <property type="match status" value="1"/>
</dbReference>
<gene>
    <name evidence="1" type="ORF">RT723_08355</name>
</gene>
<reference evidence="1 2" key="1">
    <citation type="submission" date="2023-10" db="EMBL/GenBank/DDBJ databases">
        <title>Psychrosphaera aquimaarina strain SW33 isolated from seawater.</title>
        <authorList>
            <person name="Bayburt H."/>
            <person name="Kim J.M."/>
            <person name="Choi B.J."/>
            <person name="Jeon C.O."/>
        </authorList>
    </citation>
    <scope>NUCLEOTIDE SEQUENCE [LARGE SCALE GENOMIC DNA]</scope>
    <source>
        <strain evidence="1 2">KCTC 52743</strain>
    </source>
</reference>
<name>A0ABU3R0L2_9GAMM</name>
<dbReference type="PANTHER" id="PTHR37530:SF1">
    <property type="entry name" value="OUTER MEMBRANE PROTEIN SLP"/>
    <property type="match status" value="1"/>
</dbReference>
<keyword evidence="2" id="KW-1185">Reference proteome</keyword>
<protein>
    <submittedName>
        <fullName evidence="1">Slp family lipoprotein</fullName>
    </submittedName>
</protein>
<accession>A0ABU3R0L2</accession>
<evidence type="ECO:0000313" key="1">
    <source>
        <dbReference type="EMBL" id="MDU0113007.1"/>
    </source>
</evidence>
<keyword evidence="1" id="KW-0449">Lipoprotein</keyword>
<dbReference type="PIRSF" id="PIRSF004982">
    <property type="entry name" value="SlP"/>
    <property type="match status" value="1"/>
</dbReference>
<evidence type="ECO:0000313" key="2">
    <source>
        <dbReference type="Proteomes" id="UP001257914"/>
    </source>
</evidence>
<proteinExistence type="predicted"/>
<dbReference type="NCBIfam" id="TIGR00752">
    <property type="entry name" value="slp"/>
    <property type="match status" value="1"/>
</dbReference>